<dbReference type="Pfam" id="PF07549">
    <property type="entry name" value="Sec_GG"/>
    <property type="match status" value="1"/>
</dbReference>
<dbReference type="PANTHER" id="PTHR30081:SF1">
    <property type="entry name" value="PROTEIN TRANSLOCASE SUBUNIT SECD"/>
    <property type="match status" value="1"/>
</dbReference>
<keyword evidence="8 10" id="KW-0811">Translocation</keyword>
<dbReference type="Pfam" id="PF22599">
    <property type="entry name" value="SecDF_P1_head"/>
    <property type="match status" value="1"/>
</dbReference>
<feature type="domain" description="Protein export membrane protein SecD/SecF C-terminal" evidence="11">
    <location>
        <begin position="344"/>
        <end position="514"/>
    </location>
</feature>
<comment type="caution">
    <text evidence="10">Lacks conserved residue(s) required for the propagation of feature annotation.</text>
</comment>
<dbReference type="NCBIfam" id="TIGR01129">
    <property type="entry name" value="secD"/>
    <property type="match status" value="1"/>
</dbReference>
<feature type="transmembrane region" description="Helical" evidence="10">
    <location>
        <begin position="390"/>
        <end position="408"/>
    </location>
</feature>
<evidence type="ECO:0000256" key="7">
    <source>
        <dbReference type="ARBA" id="ARBA00022989"/>
    </source>
</evidence>
<keyword evidence="6 10" id="KW-0653">Protein transport</keyword>
<feature type="transmembrane region" description="Helical" evidence="10">
    <location>
        <begin position="363"/>
        <end position="383"/>
    </location>
</feature>
<sequence length="523" mass="56283">MLYFAKWKIGLILAVVLAGIVFALPTALPRSVTADLPEWLQPVTLGLDLQGGSYLLLEVETDAVIEEQLTNTVETIRSSFRENRIRYRDLGVRAGAVEVRVPEAEDRAKADELLRGIDPEGQTVDAADDGLYRVTFTEQALQQRRINAVTQSIEIVRRRVDETGTREPTIQRQGDQRIIVELPGLDDPERVKELIGRTAKLTLHMVDHEADIQDALRGRVPPGSTLVQSNEQTAGGQSIPYVVKRRVEVSGDRLTDAQPSFQNGQPVVSFRFDSAGARQFGNATTENVGRQLAIVLDDRVISAPRINEPIIGGSGIITGNFTVQEAQDLALLLRAGALPAPLTVLEERTVGPGLGADSIEAGAIASVLGLVLVVVFMGVAYGLFGLFANISLLTNLVILLGALSGLGATLTLPGIAGIVLTLGMAVDANVLIYERIREEIAAGRTIQNAIEVGYRQAFSAIFDSNITTLAAAALLFSFGTGPVKGFAVTLGLGILTSMFTAIMVNRLIVVTWLRRARPKTLPI</sequence>
<keyword evidence="7 10" id="KW-1133">Transmembrane helix</keyword>
<dbReference type="Gene3D" id="3.30.70.3400">
    <property type="match status" value="2"/>
</dbReference>
<dbReference type="AlphaFoldDB" id="A0A286GEN0"/>
<evidence type="ECO:0000256" key="5">
    <source>
        <dbReference type="ARBA" id="ARBA00022692"/>
    </source>
</evidence>
<comment type="function">
    <text evidence="10">Part of the Sec protein translocase complex. Interacts with the SecYEG preprotein conducting channel. SecDF uses the proton motive force (PMF) to complete protein translocation after the ATP-dependent function of SecA.</text>
</comment>
<keyword evidence="15" id="KW-1185">Reference proteome</keyword>
<evidence type="ECO:0000259" key="12">
    <source>
        <dbReference type="Pfam" id="PF21760"/>
    </source>
</evidence>
<proteinExistence type="inferred from homology"/>
<evidence type="ECO:0000256" key="2">
    <source>
        <dbReference type="ARBA" id="ARBA00022448"/>
    </source>
</evidence>
<evidence type="ECO:0000259" key="13">
    <source>
        <dbReference type="Pfam" id="PF22599"/>
    </source>
</evidence>
<evidence type="ECO:0000256" key="4">
    <source>
        <dbReference type="ARBA" id="ARBA00022519"/>
    </source>
</evidence>
<comment type="similarity">
    <text evidence="10">Belongs to the SecD/SecF family. SecD subfamily.</text>
</comment>
<feature type="transmembrane region" description="Helical" evidence="10">
    <location>
        <begin position="414"/>
        <end position="436"/>
    </location>
</feature>
<name>A0A286GEN0_9PROT</name>
<dbReference type="InterPro" id="IPR022646">
    <property type="entry name" value="SecD/SecF_CS"/>
</dbReference>
<dbReference type="PANTHER" id="PTHR30081">
    <property type="entry name" value="PROTEIN-EXPORT MEMBRANE PROTEIN SEC"/>
    <property type="match status" value="1"/>
</dbReference>
<dbReference type="HAMAP" id="MF_01463_B">
    <property type="entry name" value="SecD_B"/>
    <property type="match status" value="1"/>
</dbReference>
<dbReference type="GO" id="GO:0006605">
    <property type="term" value="P:protein targeting"/>
    <property type="evidence" value="ECO:0007669"/>
    <property type="project" value="UniProtKB-UniRule"/>
</dbReference>
<evidence type="ECO:0000256" key="8">
    <source>
        <dbReference type="ARBA" id="ARBA00023010"/>
    </source>
</evidence>
<dbReference type="InterPro" id="IPR055344">
    <property type="entry name" value="SecD_SecF_C_bact"/>
</dbReference>
<dbReference type="Proteomes" id="UP000219621">
    <property type="component" value="Unassembled WGS sequence"/>
</dbReference>
<feature type="transmembrane region" description="Helical" evidence="10">
    <location>
        <begin position="485"/>
        <end position="509"/>
    </location>
</feature>
<dbReference type="InterPro" id="IPR005791">
    <property type="entry name" value="SecD"/>
</dbReference>
<dbReference type="NCBIfam" id="TIGR00916">
    <property type="entry name" value="2A0604s01"/>
    <property type="match status" value="1"/>
</dbReference>
<dbReference type="EMBL" id="OCNJ01000003">
    <property type="protein sequence ID" value="SOD93985.1"/>
    <property type="molecule type" value="Genomic_DNA"/>
</dbReference>
<keyword evidence="2 10" id="KW-0813">Transport</keyword>
<keyword evidence="5 10" id="KW-0812">Transmembrane</keyword>
<dbReference type="SUPFAM" id="SSF82866">
    <property type="entry name" value="Multidrug efflux transporter AcrB transmembrane domain"/>
    <property type="match status" value="1"/>
</dbReference>
<evidence type="ECO:0000256" key="10">
    <source>
        <dbReference type="HAMAP-Rule" id="MF_01463"/>
    </source>
</evidence>
<dbReference type="RefSeq" id="WP_097278685.1">
    <property type="nucleotide sequence ID" value="NZ_OCNJ01000003.1"/>
</dbReference>
<dbReference type="InterPro" id="IPR048634">
    <property type="entry name" value="SecD_SecF_C"/>
</dbReference>
<evidence type="ECO:0000256" key="3">
    <source>
        <dbReference type="ARBA" id="ARBA00022475"/>
    </source>
</evidence>
<dbReference type="GO" id="GO:0043952">
    <property type="term" value="P:protein transport by the Sec complex"/>
    <property type="evidence" value="ECO:0007669"/>
    <property type="project" value="UniProtKB-UniRule"/>
</dbReference>
<evidence type="ECO:0000313" key="14">
    <source>
        <dbReference type="EMBL" id="SOD93985.1"/>
    </source>
</evidence>
<comment type="subunit">
    <text evidence="10">Forms a complex with SecF. Part of the essential Sec protein translocation apparatus which comprises SecA, SecYEG and auxiliary proteins SecDF-YajC and YidC.</text>
</comment>
<evidence type="ECO:0000259" key="11">
    <source>
        <dbReference type="Pfam" id="PF02355"/>
    </source>
</evidence>
<dbReference type="FunFam" id="1.20.1640.10:FF:000004">
    <property type="entry name" value="Protein translocase subunit SecD"/>
    <property type="match status" value="1"/>
</dbReference>
<dbReference type="InterPro" id="IPR054384">
    <property type="entry name" value="SecDF_P1_head"/>
</dbReference>
<evidence type="ECO:0000256" key="9">
    <source>
        <dbReference type="ARBA" id="ARBA00023136"/>
    </source>
</evidence>
<dbReference type="FunFam" id="3.30.1360.200:FF:000002">
    <property type="entry name" value="Preprotein translocase subunit SecD"/>
    <property type="match status" value="1"/>
</dbReference>
<organism evidence="14 15">
    <name type="scientific">Caenispirillum bisanense</name>
    <dbReference type="NCBI Taxonomy" id="414052"/>
    <lineage>
        <taxon>Bacteria</taxon>
        <taxon>Pseudomonadati</taxon>
        <taxon>Pseudomonadota</taxon>
        <taxon>Alphaproteobacteria</taxon>
        <taxon>Rhodospirillales</taxon>
        <taxon>Novispirillaceae</taxon>
        <taxon>Caenispirillum</taxon>
    </lineage>
</organism>
<evidence type="ECO:0000256" key="6">
    <source>
        <dbReference type="ARBA" id="ARBA00022927"/>
    </source>
</evidence>
<dbReference type="Pfam" id="PF21760">
    <property type="entry name" value="SecD_1st"/>
    <property type="match status" value="1"/>
</dbReference>
<feature type="domain" description="Protein translocase subunit SecDF P1" evidence="12">
    <location>
        <begin position="149"/>
        <end position="207"/>
    </location>
</feature>
<evidence type="ECO:0000256" key="1">
    <source>
        <dbReference type="ARBA" id="ARBA00004651"/>
    </source>
</evidence>
<dbReference type="GO" id="GO:0015450">
    <property type="term" value="F:protein-transporting ATPase activity"/>
    <property type="evidence" value="ECO:0007669"/>
    <property type="project" value="InterPro"/>
</dbReference>
<dbReference type="OrthoDB" id="9805019at2"/>
<keyword evidence="4" id="KW-0997">Cell inner membrane</keyword>
<gene>
    <name evidence="10" type="primary">secD</name>
    <name evidence="14" type="ORF">SAMN05421508_103297</name>
</gene>
<keyword evidence="3 10" id="KW-1003">Cell membrane</keyword>
<comment type="subcellular location">
    <subcellularLocation>
        <location evidence="1 10">Cell membrane</location>
        <topology evidence="1 10">Multi-pass membrane protein</topology>
    </subcellularLocation>
</comment>
<dbReference type="InterPro" id="IPR022813">
    <property type="entry name" value="SecD/SecF_arch_bac"/>
</dbReference>
<reference evidence="14 15" key="1">
    <citation type="submission" date="2017-09" db="EMBL/GenBank/DDBJ databases">
        <authorList>
            <person name="Ehlers B."/>
            <person name="Leendertz F.H."/>
        </authorList>
    </citation>
    <scope>NUCLEOTIDE SEQUENCE [LARGE SCALE GENOMIC DNA]</scope>
    <source>
        <strain evidence="14 15">USBA 140</strain>
    </source>
</reference>
<keyword evidence="9 10" id="KW-0472">Membrane</keyword>
<feature type="domain" description="SecDF P1 head subdomain" evidence="13">
    <location>
        <begin position="237"/>
        <end position="340"/>
    </location>
</feature>
<dbReference type="Gene3D" id="3.30.1360.200">
    <property type="match status" value="1"/>
</dbReference>
<dbReference type="GO" id="GO:0005886">
    <property type="term" value="C:plasma membrane"/>
    <property type="evidence" value="ECO:0007669"/>
    <property type="project" value="UniProtKB-SubCell"/>
</dbReference>
<dbReference type="GO" id="GO:0065002">
    <property type="term" value="P:intracellular protein transmembrane transport"/>
    <property type="evidence" value="ECO:0007669"/>
    <property type="project" value="UniProtKB-UniRule"/>
</dbReference>
<accession>A0A286GEN0</accession>
<dbReference type="Pfam" id="PF02355">
    <property type="entry name" value="SecD_SecF_C"/>
    <property type="match status" value="1"/>
</dbReference>
<dbReference type="Gene3D" id="1.20.1640.10">
    <property type="entry name" value="Multidrug efflux transporter AcrB transmembrane domain"/>
    <property type="match status" value="1"/>
</dbReference>
<protein>
    <recommendedName>
        <fullName evidence="10">Protein translocase subunit SecD</fullName>
    </recommendedName>
</protein>
<dbReference type="InterPro" id="IPR048631">
    <property type="entry name" value="SecD_1st"/>
</dbReference>
<feature type="transmembrane region" description="Helical" evidence="10">
    <location>
        <begin position="457"/>
        <end position="479"/>
    </location>
</feature>
<evidence type="ECO:0000313" key="15">
    <source>
        <dbReference type="Proteomes" id="UP000219621"/>
    </source>
</evidence>